<evidence type="ECO:0000256" key="8">
    <source>
        <dbReference type="ARBA" id="ARBA00023315"/>
    </source>
</evidence>
<dbReference type="NCBIfam" id="TIGR00546">
    <property type="entry name" value="lnt"/>
    <property type="match status" value="1"/>
</dbReference>
<evidence type="ECO:0000313" key="11">
    <source>
        <dbReference type="EMBL" id="ASJ72151.1"/>
    </source>
</evidence>
<evidence type="ECO:0000313" key="12">
    <source>
        <dbReference type="Proteomes" id="UP000250079"/>
    </source>
</evidence>
<comment type="function">
    <text evidence="9">Catalyzes the phospholipid dependent N-acylation of the N-terminal cysteine of apolipoprotein, the last step in lipoprotein maturation.</text>
</comment>
<evidence type="ECO:0000256" key="9">
    <source>
        <dbReference type="HAMAP-Rule" id="MF_01148"/>
    </source>
</evidence>
<feature type="transmembrane region" description="Helical" evidence="9">
    <location>
        <begin position="191"/>
        <end position="214"/>
    </location>
</feature>
<dbReference type="CDD" id="cd07571">
    <property type="entry name" value="ALP_N-acyl_transferase"/>
    <property type="match status" value="1"/>
</dbReference>
<dbReference type="HAMAP" id="MF_01148">
    <property type="entry name" value="Lnt"/>
    <property type="match status" value="1"/>
</dbReference>
<comment type="similarity">
    <text evidence="2 9">Belongs to the CN hydrolase family. Apolipoprotein N-acyltransferase subfamily.</text>
</comment>
<comment type="pathway">
    <text evidence="9">Protein modification; lipoprotein biosynthesis (N-acyl transfer).</text>
</comment>
<feature type="domain" description="CN hydrolase" evidence="10">
    <location>
        <begin position="225"/>
        <end position="462"/>
    </location>
</feature>
<dbReference type="GO" id="GO:0042158">
    <property type="term" value="P:lipoprotein biosynthetic process"/>
    <property type="evidence" value="ECO:0007669"/>
    <property type="project" value="UniProtKB-UniRule"/>
</dbReference>
<organism evidence="11 12">
    <name type="scientific">Granulosicoccus antarcticus IMCC3135</name>
    <dbReference type="NCBI Taxonomy" id="1192854"/>
    <lineage>
        <taxon>Bacteria</taxon>
        <taxon>Pseudomonadati</taxon>
        <taxon>Pseudomonadota</taxon>
        <taxon>Gammaproteobacteria</taxon>
        <taxon>Chromatiales</taxon>
        <taxon>Granulosicoccaceae</taxon>
        <taxon>Granulosicoccus</taxon>
    </lineage>
</organism>
<keyword evidence="7 9" id="KW-0472">Membrane</keyword>
<dbReference type="Pfam" id="PF00795">
    <property type="entry name" value="CN_hydrolase"/>
    <property type="match status" value="1"/>
</dbReference>
<dbReference type="PANTHER" id="PTHR38686:SF1">
    <property type="entry name" value="APOLIPOPROTEIN N-ACYLTRANSFERASE"/>
    <property type="match status" value="1"/>
</dbReference>
<proteinExistence type="inferred from homology"/>
<name>A0A2Z2NQA2_9GAMM</name>
<evidence type="ECO:0000256" key="1">
    <source>
        <dbReference type="ARBA" id="ARBA00004651"/>
    </source>
</evidence>
<evidence type="ECO:0000256" key="4">
    <source>
        <dbReference type="ARBA" id="ARBA00022679"/>
    </source>
</evidence>
<feature type="transmembrane region" description="Helical" evidence="9">
    <location>
        <begin position="121"/>
        <end position="139"/>
    </location>
</feature>
<dbReference type="InterPro" id="IPR004563">
    <property type="entry name" value="Apolipo_AcylTrfase"/>
</dbReference>
<feature type="transmembrane region" description="Helical" evidence="9">
    <location>
        <begin position="7"/>
        <end position="23"/>
    </location>
</feature>
<keyword evidence="11" id="KW-0449">Lipoprotein</keyword>
<dbReference type="GO" id="GO:0005886">
    <property type="term" value="C:plasma membrane"/>
    <property type="evidence" value="ECO:0007669"/>
    <property type="project" value="UniProtKB-SubCell"/>
</dbReference>
<dbReference type="EC" id="2.3.1.269" evidence="9"/>
<dbReference type="PROSITE" id="PS50263">
    <property type="entry name" value="CN_HYDROLASE"/>
    <property type="match status" value="1"/>
</dbReference>
<keyword evidence="6 9" id="KW-1133">Transmembrane helix</keyword>
<feature type="transmembrane region" description="Helical" evidence="9">
    <location>
        <begin position="159"/>
        <end position="184"/>
    </location>
</feature>
<evidence type="ECO:0000256" key="6">
    <source>
        <dbReference type="ARBA" id="ARBA00022989"/>
    </source>
</evidence>
<dbReference type="OrthoDB" id="9804277at2"/>
<dbReference type="InterPro" id="IPR036526">
    <property type="entry name" value="C-N_Hydrolase_sf"/>
</dbReference>
<keyword evidence="12" id="KW-1185">Reference proteome</keyword>
<dbReference type="Pfam" id="PF20154">
    <property type="entry name" value="LNT_N"/>
    <property type="match status" value="1"/>
</dbReference>
<keyword evidence="4 9" id="KW-0808">Transferase</keyword>
<evidence type="ECO:0000256" key="5">
    <source>
        <dbReference type="ARBA" id="ARBA00022692"/>
    </source>
</evidence>
<dbReference type="EMBL" id="CP018632">
    <property type="protein sequence ID" value="ASJ72151.1"/>
    <property type="molecule type" value="Genomic_DNA"/>
</dbReference>
<dbReference type="KEGG" id="gai:IMCC3135_10285"/>
<protein>
    <recommendedName>
        <fullName evidence="9">Apolipoprotein N-acyltransferase</fullName>
        <shortName evidence="9">ALP N-acyltransferase</shortName>
        <ecNumber evidence="9">2.3.1.269</ecNumber>
    </recommendedName>
</protein>
<evidence type="ECO:0000256" key="2">
    <source>
        <dbReference type="ARBA" id="ARBA00010065"/>
    </source>
</evidence>
<sequence length="496" mass="54685">MPVLPRWIASTLAVCSGLILPLSFAPTHWWLLAILTVMTLYGLIQQATPRQALWLGWLFGLGYFGIGVHWVYFSLHLFGAAIAPLAALLTLVFVLVMTVFPALSCWLWARFRLADASLRNALLFASIWVLSELLRGKLMDGFPWILIGYSQTSGPLGDFAPLVGVYGISFLVVLLATMLLVVLAGSWKQRAGAITSISAVALVAWVAGTLSFSAPAGDPLTVRLVQANIAQEMKFSPERLNHALKLYASMTSQDGLKDVDLVVWPETAIPTYFDRVESAMSPFIASMEARGVDVLSGGFQRDGDDVYNAVRQLGGERAVYRKRHLVPFGEYMPLRFVLDFAARFIDIPMSDLAAGRGPYVPIKLQGTSVGVSICYEDVYGEEMRALLPESQMMVNVSNDAWFGDSAAPRQHEQKARMRAREFARPLVRVTNTGISSAMDFKGNILGRIEHDTQGILDVQIQPRSGMTPYARTGNWPVFILALILCLGIAWARRLRA</sequence>
<feature type="transmembrane region" description="Helical" evidence="9">
    <location>
        <begin position="473"/>
        <end position="491"/>
    </location>
</feature>
<dbReference type="UniPathway" id="UPA00666"/>
<dbReference type="RefSeq" id="WP_088917490.1">
    <property type="nucleotide sequence ID" value="NZ_CP018632.1"/>
</dbReference>
<keyword evidence="8 9" id="KW-0012">Acyltransferase</keyword>
<dbReference type="Proteomes" id="UP000250079">
    <property type="component" value="Chromosome"/>
</dbReference>
<keyword evidence="5 9" id="KW-0812">Transmembrane</keyword>
<dbReference type="PANTHER" id="PTHR38686">
    <property type="entry name" value="APOLIPOPROTEIN N-ACYLTRANSFERASE"/>
    <property type="match status" value="1"/>
</dbReference>
<dbReference type="InterPro" id="IPR045378">
    <property type="entry name" value="LNT_N"/>
</dbReference>
<reference evidence="11 12" key="1">
    <citation type="submission" date="2016-12" db="EMBL/GenBank/DDBJ databases">
        <authorList>
            <person name="Song W.-J."/>
            <person name="Kurnit D.M."/>
        </authorList>
    </citation>
    <scope>NUCLEOTIDE SEQUENCE [LARGE SCALE GENOMIC DNA]</scope>
    <source>
        <strain evidence="11 12">IMCC3135</strain>
    </source>
</reference>
<accession>A0A2Z2NQA2</accession>
<evidence type="ECO:0000259" key="10">
    <source>
        <dbReference type="PROSITE" id="PS50263"/>
    </source>
</evidence>
<evidence type="ECO:0000256" key="7">
    <source>
        <dbReference type="ARBA" id="ARBA00023136"/>
    </source>
</evidence>
<comment type="catalytic activity">
    <reaction evidence="9">
        <text>N-terminal S-1,2-diacyl-sn-glyceryl-L-cysteinyl-[lipoprotein] + a glycerophospholipid = N-acyl-S-1,2-diacyl-sn-glyceryl-L-cysteinyl-[lipoprotein] + a 2-acyl-sn-glycero-3-phospholipid + H(+)</text>
        <dbReference type="Rhea" id="RHEA:48228"/>
        <dbReference type="Rhea" id="RHEA-COMP:14681"/>
        <dbReference type="Rhea" id="RHEA-COMP:14684"/>
        <dbReference type="ChEBI" id="CHEBI:15378"/>
        <dbReference type="ChEBI" id="CHEBI:136912"/>
        <dbReference type="ChEBI" id="CHEBI:140656"/>
        <dbReference type="ChEBI" id="CHEBI:140657"/>
        <dbReference type="ChEBI" id="CHEBI:140660"/>
        <dbReference type="EC" id="2.3.1.269"/>
    </reaction>
</comment>
<feature type="transmembrane region" description="Helical" evidence="9">
    <location>
        <begin position="85"/>
        <end position="109"/>
    </location>
</feature>
<comment type="subcellular location">
    <subcellularLocation>
        <location evidence="1 9">Cell membrane</location>
        <topology evidence="1 9">Multi-pass membrane protein</topology>
    </subcellularLocation>
</comment>
<keyword evidence="3 9" id="KW-1003">Cell membrane</keyword>
<evidence type="ECO:0000256" key="3">
    <source>
        <dbReference type="ARBA" id="ARBA00022475"/>
    </source>
</evidence>
<dbReference type="InterPro" id="IPR003010">
    <property type="entry name" value="C-N_Hydrolase"/>
</dbReference>
<feature type="transmembrane region" description="Helical" evidence="9">
    <location>
        <begin position="52"/>
        <end position="73"/>
    </location>
</feature>
<dbReference type="Gene3D" id="3.60.110.10">
    <property type="entry name" value="Carbon-nitrogen hydrolase"/>
    <property type="match status" value="1"/>
</dbReference>
<gene>
    <name evidence="9 11" type="primary">lnt</name>
    <name evidence="11" type="ORF">IMCC3135_10285</name>
</gene>
<dbReference type="AlphaFoldDB" id="A0A2Z2NQA2"/>
<dbReference type="SUPFAM" id="SSF56317">
    <property type="entry name" value="Carbon-nitrogen hydrolase"/>
    <property type="match status" value="1"/>
</dbReference>
<dbReference type="GO" id="GO:0016410">
    <property type="term" value="F:N-acyltransferase activity"/>
    <property type="evidence" value="ECO:0007669"/>
    <property type="project" value="UniProtKB-UniRule"/>
</dbReference>